<dbReference type="KEGG" id="rpf:Rpic12D_1586"/>
<dbReference type="EMBL" id="CP001644">
    <property type="protein sequence ID" value="ACS62870.1"/>
    <property type="molecule type" value="Genomic_DNA"/>
</dbReference>
<sequence>MTRNECRTRQSETPEHLPPGKTQGGSNNKD</sequence>
<proteinExistence type="predicted"/>
<feature type="compositionally biased region" description="Basic and acidic residues" evidence="1">
    <location>
        <begin position="1"/>
        <end position="15"/>
    </location>
</feature>
<feature type="region of interest" description="Disordered" evidence="1">
    <location>
        <begin position="1"/>
        <end position="30"/>
    </location>
</feature>
<evidence type="ECO:0000313" key="2">
    <source>
        <dbReference type="EMBL" id="ACS62870.1"/>
    </source>
</evidence>
<protein>
    <submittedName>
        <fullName evidence="2">Uncharacterized protein</fullName>
    </submittedName>
</protein>
<accession>C6BIU7</accession>
<evidence type="ECO:0000256" key="1">
    <source>
        <dbReference type="SAM" id="MobiDB-lite"/>
    </source>
</evidence>
<dbReference type="HOGENOM" id="CLU_3402587_0_0_4"/>
<gene>
    <name evidence="2" type="ordered locus">Rpic12D_1586</name>
</gene>
<name>C6BIU7_RALP1</name>
<dbReference type="AlphaFoldDB" id="C6BIU7"/>
<reference evidence="2" key="1">
    <citation type="submission" date="2009-06" db="EMBL/GenBank/DDBJ databases">
        <title>Complete sequence chromosome 1 of Ralstonia pickettii 12D.</title>
        <authorList>
            <consortium name="US DOE Joint Genome Institute"/>
            <person name="Lucas S."/>
            <person name="Copeland A."/>
            <person name="Lapidus A."/>
            <person name="Glavina del Rio T."/>
            <person name="Dalin E."/>
            <person name="Tice H."/>
            <person name="Bruce D."/>
            <person name="Goodwin L."/>
            <person name="Pitluck S."/>
            <person name="Sims D."/>
            <person name="Meincke L."/>
            <person name="Brettin T."/>
            <person name="Detter J.C."/>
            <person name="Han C."/>
            <person name="Larimer F."/>
            <person name="Land M."/>
            <person name="Hauser L."/>
            <person name="Kyrpides N."/>
            <person name="Ovchinnikova G."/>
            <person name="Marsh T."/>
            <person name="Richardson P."/>
        </authorList>
    </citation>
    <scope>NUCLEOTIDE SEQUENCE [LARGE SCALE GENOMIC DNA]</scope>
    <source>
        <strain evidence="2">12D</strain>
    </source>
</reference>
<organism evidence="2">
    <name type="scientific">Ralstonia pickettii (strain 12D)</name>
    <dbReference type="NCBI Taxonomy" id="428406"/>
    <lineage>
        <taxon>Bacteria</taxon>
        <taxon>Pseudomonadati</taxon>
        <taxon>Pseudomonadota</taxon>
        <taxon>Betaproteobacteria</taxon>
        <taxon>Burkholderiales</taxon>
        <taxon>Burkholderiaceae</taxon>
        <taxon>Ralstonia</taxon>
    </lineage>
</organism>